<evidence type="ECO:0008006" key="4">
    <source>
        <dbReference type="Google" id="ProtNLM"/>
    </source>
</evidence>
<reference evidence="3" key="1">
    <citation type="journal article" date="2019" name="Int. J. Syst. Evol. Microbiol.">
        <title>The Global Catalogue of Microorganisms (GCM) 10K type strain sequencing project: providing services to taxonomists for standard genome sequencing and annotation.</title>
        <authorList>
            <consortium name="The Broad Institute Genomics Platform"/>
            <consortium name="The Broad Institute Genome Sequencing Center for Infectious Disease"/>
            <person name="Wu L."/>
            <person name="Ma J."/>
        </authorList>
    </citation>
    <scope>NUCLEOTIDE SEQUENCE [LARGE SCALE GENOMIC DNA]</scope>
    <source>
        <strain evidence="3">JCM 15575</strain>
    </source>
</reference>
<gene>
    <name evidence="2" type="ORF">GCM10009807_19850</name>
</gene>
<evidence type="ECO:0000313" key="2">
    <source>
        <dbReference type="EMBL" id="GAA1675849.1"/>
    </source>
</evidence>
<sequence length="45" mass="5008">MSDPRNSEEREPDHDPQDRQNTSDTVELPDTTDENGRPVDNPSGG</sequence>
<protein>
    <recommendedName>
        <fullName evidence="4">Nucleotide exchange factor GrpE</fullName>
    </recommendedName>
</protein>
<evidence type="ECO:0000313" key="3">
    <source>
        <dbReference type="Proteomes" id="UP001500596"/>
    </source>
</evidence>
<keyword evidence="3" id="KW-1185">Reference proteome</keyword>
<name>A0ABP4SNM3_9MICO</name>
<evidence type="ECO:0000256" key="1">
    <source>
        <dbReference type="SAM" id="MobiDB-lite"/>
    </source>
</evidence>
<feature type="compositionally biased region" description="Basic and acidic residues" evidence="1">
    <location>
        <begin position="1"/>
        <end position="18"/>
    </location>
</feature>
<dbReference type="Proteomes" id="UP001500596">
    <property type="component" value="Unassembled WGS sequence"/>
</dbReference>
<organism evidence="2 3">
    <name type="scientific">Microbacterium lacus</name>
    <dbReference type="NCBI Taxonomy" id="415217"/>
    <lineage>
        <taxon>Bacteria</taxon>
        <taxon>Bacillati</taxon>
        <taxon>Actinomycetota</taxon>
        <taxon>Actinomycetes</taxon>
        <taxon>Micrococcales</taxon>
        <taxon>Microbacteriaceae</taxon>
        <taxon>Microbacterium</taxon>
    </lineage>
</organism>
<feature type="region of interest" description="Disordered" evidence="1">
    <location>
        <begin position="1"/>
        <end position="45"/>
    </location>
</feature>
<dbReference type="EMBL" id="BAAAPK010000001">
    <property type="protein sequence ID" value="GAA1675849.1"/>
    <property type="molecule type" value="Genomic_DNA"/>
</dbReference>
<proteinExistence type="predicted"/>
<dbReference type="RefSeq" id="WP_344054081.1">
    <property type="nucleotide sequence ID" value="NZ_BAAAPK010000001.1"/>
</dbReference>
<accession>A0ABP4SNM3</accession>
<comment type="caution">
    <text evidence="2">The sequence shown here is derived from an EMBL/GenBank/DDBJ whole genome shotgun (WGS) entry which is preliminary data.</text>
</comment>